<dbReference type="Proteomes" id="UP000199403">
    <property type="component" value="Unassembled WGS sequence"/>
</dbReference>
<feature type="domain" description="Enoyl reductase (ER)" evidence="4">
    <location>
        <begin position="13"/>
        <end position="360"/>
    </location>
</feature>
<gene>
    <name evidence="5" type="ORF">SAMN05192553_101469</name>
</gene>
<dbReference type="InterPro" id="IPR013149">
    <property type="entry name" value="ADH-like_C"/>
</dbReference>
<keyword evidence="2" id="KW-0862">Zinc</keyword>
<sequence length="366" mass="39476">MNKGRLIAFNGPGTNLEIRSETLGELDPASVLVKNLVTTICGSDLHTFTGVRKEPCPVVLGHEIVGTIVEIGSQHSGRDYSGEKLEPGDLVTWTIFSSDPSSQLAKEGIPQKGADLFKYGHAQLTEKEQFHGGLSEFCVLKPGTGILKLPKELPLELAATVNCAVSTAAGAVRLSGNPKGKRVLIFGAGMLGITCAAMCRDAGAKWVGMVDVSSERLNRALKFGVDAIFESGNRSVALLAELAKTSSGKGMDRVFDMSGAPEAMEVGLGALGIGGVAVWVGAVFATRNVQVNPENLIRKLITIRGLHNYNYEDFVYGLDFMRRNWQRFPFVSVVEKTFDFEQAEEAFAYALAHKPLRVAIRIHPTI</sequence>
<evidence type="ECO:0000256" key="2">
    <source>
        <dbReference type="ARBA" id="ARBA00022833"/>
    </source>
</evidence>
<dbReference type="SUPFAM" id="SSF51735">
    <property type="entry name" value="NAD(P)-binding Rossmann-fold domains"/>
    <property type="match status" value="1"/>
</dbReference>
<reference evidence="6" key="1">
    <citation type="submission" date="2016-10" db="EMBL/GenBank/DDBJ databases">
        <authorList>
            <person name="Varghese N."/>
            <person name="Submissions S."/>
        </authorList>
    </citation>
    <scope>NUCLEOTIDE SEQUENCE [LARGE SCALE GENOMIC DNA]</scope>
    <source>
        <strain evidence="6">IBRC-M 10761</strain>
    </source>
</reference>
<dbReference type="PANTHER" id="PTHR43401">
    <property type="entry name" value="L-THREONINE 3-DEHYDROGENASE"/>
    <property type="match status" value="1"/>
</dbReference>
<dbReference type="InterPro" id="IPR011032">
    <property type="entry name" value="GroES-like_sf"/>
</dbReference>
<keyword evidence="1" id="KW-0479">Metal-binding</keyword>
<organism evidence="5 6">
    <name type="scientific">Cyclobacterium xiamenense</name>
    <dbReference type="NCBI Taxonomy" id="1297121"/>
    <lineage>
        <taxon>Bacteria</taxon>
        <taxon>Pseudomonadati</taxon>
        <taxon>Bacteroidota</taxon>
        <taxon>Cytophagia</taxon>
        <taxon>Cytophagales</taxon>
        <taxon>Cyclobacteriaceae</taxon>
        <taxon>Cyclobacterium</taxon>
    </lineage>
</organism>
<dbReference type="AlphaFoldDB" id="A0A1H6U4B3"/>
<dbReference type="Gene3D" id="3.90.180.10">
    <property type="entry name" value="Medium-chain alcohol dehydrogenases, catalytic domain"/>
    <property type="match status" value="1"/>
</dbReference>
<dbReference type="EMBL" id="FNZH01000001">
    <property type="protein sequence ID" value="SEI83240.1"/>
    <property type="molecule type" value="Genomic_DNA"/>
</dbReference>
<evidence type="ECO:0000256" key="3">
    <source>
        <dbReference type="ARBA" id="ARBA00023002"/>
    </source>
</evidence>
<dbReference type="PANTHER" id="PTHR43401:SF2">
    <property type="entry name" value="L-THREONINE 3-DEHYDROGENASE"/>
    <property type="match status" value="1"/>
</dbReference>
<keyword evidence="6" id="KW-1185">Reference proteome</keyword>
<protein>
    <submittedName>
        <fullName evidence="5">Putative phosphonate catabolism associated alcohol dehydrogenase</fullName>
    </submittedName>
</protein>
<dbReference type="Pfam" id="PF08240">
    <property type="entry name" value="ADH_N"/>
    <property type="match status" value="1"/>
</dbReference>
<dbReference type="Pfam" id="PF00107">
    <property type="entry name" value="ADH_zinc_N"/>
    <property type="match status" value="1"/>
</dbReference>
<evidence type="ECO:0000256" key="1">
    <source>
        <dbReference type="ARBA" id="ARBA00022723"/>
    </source>
</evidence>
<proteinExistence type="predicted"/>
<dbReference type="InterPro" id="IPR050129">
    <property type="entry name" value="Zn_alcohol_dh"/>
</dbReference>
<dbReference type="InterPro" id="IPR036291">
    <property type="entry name" value="NAD(P)-bd_dom_sf"/>
</dbReference>
<dbReference type="Gene3D" id="3.40.50.720">
    <property type="entry name" value="NAD(P)-binding Rossmann-like Domain"/>
    <property type="match status" value="1"/>
</dbReference>
<evidence type="ECO:0000259" key="4">
    <source>
        <dbReference type="SMART" id="SM00829"/>
    </source>
</evidence>
<accession>A0A1H6U4B3</accession>
<dbReference type="CDD" id="cd08231">
    <property type="entry name" value="MDR_TM0436_like"/>
    <property type="match status" value="1"/>
</dbReference>
<dbReference type="SUPFAM" id="SSF50129">
    <property type="entry name" value="GroES-like"/>
    <property type="match status" value="1"/>
</dbReference>
<dbReference type="STRING" id="1416801.SAMN05192553_101469"/>
<dbReference type="SMART" id="SM00829">
    <property type="entry name" value="PKS_ER"/>
    <property type="match status" value="1"/>
</dbReference>
<keyword evidence="3" id="KW-0560">Oxidoreductase</keyword>
<name>A0A1H6U4B3_9BACT</name>
<evidence type="ECO:0000313" key="6">
    <source>
        <dbReference type="Proteomes" id="UP000199403"/>
    </source>
</evidence>
<dbReference type="RefSeq" id="WP_092168921.1">
    <property type="nucleotide sequence ID" value="NZ_FNZH01000001.1"/>
</dbReference>
<dbReference type="InterPro" id="IPR020843">
    <property type="entry name" value="ER"/>
</dbReference>
<dbReference type="InterPro" id="IPR013154">
    <property type="entry name" value="ADH-like_N"/>
</dbReference>
<evidence type="ECO:0000313" key="5">
    <source>
        <dbReference type="EMBL" id="SEI83240.1"/>
    </source>
</evidence>
<dbReference type="OrthoDB" id="9787435at2"/>
<dbReference type="GO" id="GO:0016491">
    <property type="term" value="F:oxidoreductase activity"/>
    <property type="evidence" value="ECO:0007669"/>
    <property type="project" value="UniProtKB-KW"/>
</dbReference>
<dbReference type="GO" id="GO:0046872">
    <property type="term" value="F:metal ion binding"/>
    <property type="evidence" value="ECO:0007669"/>
    <property type="project" value="UniProtKB-KW"/>
</dbReference>